<evidence type="ECO:0000256" key="6">
    <source>
        <dbReference type="SAM" id="MobiDB-lite"/>
    </source>
</evidence>
<comment type="similarity">
    <text evidence="2">Belongs to the CLPTM1 family.</text>
</comment>
<dbReference type="GeneID" id="39747857"/>
<feature type="compositionally biased region" description="Low complexity" evidence="6">
    <location>
        <begin position="15"/>
        <end position="26"/>
    </location>
</feature>
<organism evidence="8 9">
    <name type="scientific">Plasmodium gonderi</name>
    <dbReference type="NCBI Taxonomy" id="77519"/>
    <lineage>
        <taxon>Eukaryota</taxon>
        <taxon>Sar</taxon>
        <taxon>Alveolata</taxon>
        <taxon>Apicomplexa</taxon>
        <taxon>Aconoidasida</taxon>
        <taxon>Haemosporida</taxon>
        <taxon>Plasmodiidae</taxon>
        <taxon>Plasmodium</taxon>
        <taxon>Plasmodium (Plasmodium)</taxon>
    </lineage>
</organism>
<evidence type="ECO:0008006" key="10">
    <source>
        <dbReference type="Google" id="ProtNLM"/>
    </source>
</evidence>
<keyword evidence="3 7" id="KW-0812">Transmembrane</keyword>
<evidence type="ECO:0000313" key="8">
    <source>
        <dbReference type="EMBL" id="GAW81139.1"/>
    </source>
</evidence>
<dbReference type="PANTHER" id="PTHR21347:SF0">
    <property type="entry name" value="LIPID SCRAMBLASE CLPTM1L"/>
    <property type="match status" value="1"/>
</dbReference>
<evidence type="ECO:0000256" key="3">
    <source>
        <dbReference type="ARBA" id="ARBA00022692"/>
    </source>
</evidence>
<comment type="caution">
    <text evidence="8">The sequence shown here is derived from an EMBL/GenBank/DDBJ whole genome shotgun (WGS) entry which is preliminary data.</text>
</comment>
<feature type="compositionally biased region" description="Polar residues" evidence="6">
    <location>
        <begin position="1"/>
        <end position="10"/>
    </location>
</feature>
<dbReference type="Proteomes" id="UP000195521">
    <property type="component" value="Unassembled WGS sequence"/>
</dbReference>
<keyword evidence="9" id="KW-1185">Reference proteome</keyword>
<gene>
    <name evidence="8" type="ORF">PGO_093390</name>
</gene>
<keyword evidence="5 7" id="KW-0472">Membrane</keyword>
<protein>
    <recommendedName>
        <fullName evidence="10">CLPTM1 domain-containing protein</fullName>
    </recommendedName>
</protein>
<dbReference type="EMBL" id="BDQF01000010">
    <property type="protein sequence ID" value="GAW81139.1"/>
    <property type="molecule type" value="Genomic_DNA"/>
</dbReference>
<dbReference type="AlphaFoldDB" id="A0A1Y1JF26"/>
<evidence type="ECO:0000256" key="1">
    <source>
        <dbReference type="ARBA" id="ARBA00004141"/>
    </source>
</evidence>
<name>A0A1Y1JF26_PLAGO</name>
<dbReference type="PANTHER" id="PTHR21347">
    <property type="entry name" value="CLEFT LIP AND PALATE ASSOCIATED TRANSMEMBRANE PROTEIN-RELATED"/>
    <property type="match status" value="1"/>
</dbReference>
<dbReference type="InterPro" id="IPR008429">
    <property type="entry name" value="CLPTM1"/>
</dbReference>
<keyword evidence="4 7" id="KW-1133">Transmembrane helix</keyword>
<evidence type="ECO:0000256" key="2">
    <source>
        <dbReference type="ARBA" id="ARBA00009310"/>
    </source>
</evidence>
<dbReference type="GO" id="GO:0012505">
    <property type="term" value="C:endomembrane system"/>
    <property type="evidence" value="ECO:0007669"/>
    <property type="project" value="TreeGrafter"/>
</dbReference>
<feature type="transmembrane region" description="Helical" evidence="7">
    <location>
        <begin position="456"/>
        <end position="474"/>
    </location>
</feature>
<dbReference type="OrthoDB" id="378564at2759"/>
<dbReference type="RefSeq" id="XP_028543728.1">
    <property type="nucleotide sequence ID" value="XM_028687927.1"/>
</dbReference>
<feature type="transmembrane region" description="Helical" evidence="7">
    <location>
        <begin position="508"/>
        <end position="529"/>
    </location>
</feature>
<reference evidence="9" key="1">
    <citation type="submission" date="2017-04" db="EMBL/GenBank/DDBJ databases">
        <title>Plasmodium gonderi genome.</title>
        <authorList>
            <person name="Arisue N."/>
            <person name="Honma H."/>
            <person name="Kawai S."/>
            <person name="Tougan T."/>
            <person name="Tanabe K."/>
            <person name="Horii T."/>
        </authorList>
    </citation>
    <scope>NUCLEOTIDE SEQUENCE [LARGE SCALE GENOMIC DNA]</scope>
    <source>
        <strain evidence="9">ATCC 30045</strain>
    </source>
</reference>
<feature type="transmembrane region" description="Helical" evidence="7">
    <location>
        <begin position="536"/>
        <end position="556"/>
    </location>
</feature>
<dbReference type="OMA" id="SFMYYMF"/>
<accession>A0A1Y1JF26</accession>
<feature type="transmembrane region" description="Helical" evidence="7">
    <location>
        <begin position="34"/>
        <end position="55"/>
    </location>
</feature>
<sequence length="650" mass="76748">MGSTLSSPSTEVGEARNGNENGAGGTNENARVPFFQKLISIIVQMLIMHMVMYFLSGGKNKMAPKNGNNVGSQNLILSNSLENGDIFDIYVFLSDNHSIDFDYIKKSKMILVREKELYTYKKFSAYDKTDFSFYLNDSWKGEKYLSVVMIPLHFYKHRNSQSLLSSTIKNEFKKQILIDNIPLTVKMKPYESEEDEKYNLMDESYKNKKKRLKEKEKTKGEKGEKEEFYHIKKRIDINIIYDQSKHRINEFNVPHLKRWRINVHNNTYTPPLFLSDFWLIENDYYVLDQNFLKDKDKRTSYISVYDPYRIKKSEEEIHSYVIEKNADENKVLNIEINYSTCSFMYYMFIKQLDTSIQMMDSDNKTFSFQNLTNATASKEINMMKKIIMTTNIYMLIFSALFILLHSIFSFFAFKSDMQFWYQNESMEGLSALSVITTFVCDIILALYLYDSENTSWLLLFEMFVGVALSAWKVTKAVHVSFSKSYPYILLKDKKNYTESMTKKYDKIAVKYVGIVLIPCFIGYAIYSLFYYKYKSWYSYIISVLAGTVYTFGFIMMTPQLYINYKLKSVEHLPWKALIYKSLNTFIDDIAFFLIDMPWMHKLSCFRDDIIFLCYIYQRCIYKVDKNRHQKLAQEQSQVATQNQAKDKKND</sequence>
<evidence type="ECO:0000256" key="5">
    <source>
        <dbReference type="ARBA" id="ARBA00023136"/>
    </source>
</evidence>
<dbReference type="Pfam" id="PF05602">
    <property type="entry name" value="CLPTM1"/>
    <property type="match status" value="2"/>
</dbReference>
<comment type="subcellular location">
    <subcellularLocation>
        <location evidence="1">Membrane</location>
        <topology evidence="1">Multi-pass membrane protein</topology>
    </subcellularLocation>
</comment>
<feature type="region of interest" description="Disordered" evidence="6">
    <location>
        <begin position="1"/>
        <end position="26"/>
    </location>
</feature>
<evidence type="ECO:0000313" key="9">
    <source>
        <dbReference type="Proteomes" id="UP000195521"/>
    </source>
</evidence>
<evidence type="ECO:0000256" key="7">
    <source>
        <dbReference type="SAM" id="Phobius"/>
    </source>
</evidence>
<feature type="transmembrane region" description="Helical" evidence="7">
    <location>
        <begin position="392"/>
        <end position="413"/>
    </location>
</feature>
<feature type="transmembrane region" description="Helical" evidence="7">
    <location>
        <begin position="428"/>
        <end position="449"/>
    </location>
</feature>
<evidence type="ECO:0000256" key="4">
    <source>
        <dbReference type="ARBA" id="ARBA00022989"/>
    </source>
</evidence>
<dbReference type="GO" id="GO:0016020">
    <property type="term" value="C:membrane"/>
    <property type="evidence" value="ECO:0007669"/>
    <property type="project" value="UniProtKB-SubCell"/>
</dbReference>
<proteinExistence type="inferred from homology"/>